<name>A0A9W7ELX3_9STRA</name>
<sequence>MSKLVLSVLVSLFLRLSGGQQQELGPVDVALNHYSHASTPSNLHLHISPFGVENTTEWWLSAPHDQFRQIHSTKIQIYAASDSPEPESMELCLYNFGFNGAPPTKLICSSVSSSSADHTVILGPESGSKHYLTSLSTSSSTSTAVFTISPGPPLPSPCTSFLTSSTFEITDASPLPYIPPSLCSRYSLSGTSLISQWYMDDASDSSQTSYLKRSVSYINNLIEKVKRKEWFYYGQTDGWMYEALEYRSIRGKKVLIIGSNVPWYESMCAVYGGVCTTLEYNELDYEGGLFETVTVEEWGGREEGGEWDFVWSISSFEHDGLGRYGDPLNPEGDLKAMKECWGYLKEGGKMFLSVPVGKDEVRWNEGRVYGRIRFGMMTKGWRVEGMWGIEDGGKEWEERNTRPFQPVFLLEKVEGDWWGGEGEGGEL</sequence>
<evidence type="ECO:0000313" key="2">
    <source>
        <dbReference type="EMBL" id="GMH83958.1"/>
    </source>
</evidence>
<evidence type="ECO:0000313" key="3">
    <source>
        <dbReference type="Proteomes" id="UP001165160"/>
    </source>
</evidence>
<accession>A0A9W7ELX3</accession>
<feature type="signal peptide" evidence="1">
    <location>
        <begin position="1"/>
        <end position="19"/>
    </location>
</feature>
<dbReference type="InterPro" id="IPR029063">
    <property type="entry name" value="SAM-dependent_MTases_sf"/>
</dbReference>
<keyword evidence="3" id="KW-1185">Reference proteome</keyword>
<dbReference type="Proteomes" id="UP001165160">
    <property type="component" value="Unassembled WGS sequence"/>
</dbReference>
<gene>
    <name evidence="2" type="ORF">TrVE_jg10222</name>
</gene>
<reference evidence="3" key="1">
    <citation type="journal article" date="2023" name="Commun. Biol.">
        <title>Genome analysis of Parmales, the sister group of diatoms, reveals the evolutionary specialization of diatoms from phago-mixotrophs to photoautotrophs.</title>
        <authorList>
            <person name="Ban H."/>
            <person name="Sato S."/>
            <person name="Yoshikawa S."/>
            <person name="Yamada K."/>
            <person name="Nakamura Y."/>
            <person name="Ichinomiya M."/>
            <person name="Sato N."/>
            <person name="Blanc-Mathieu R."/>
            <person name="Endo H."/>
            <person name="Kuwata A."/>
            <person name="Ogata H."/>
        </authorList>
    </citation>
    <scope>NUCLEOTIDE SEQUENCE [LARGE SCALE GENOMIC DNA]</scope>
    <source>
        <strain evidence="3">NIES 3699</strain>
    </source>
</reference>
<keyword evidence="1" id="KW-0732">Signal</keyword>
<dbReference type="SUPFAM" id="SSF53335">
    <property type="entry name" value="S-adenosyl-L-methionine-dependent methyltransferases"/>
    <property type="match status" value="1"/>
</dbReference>
<dbReference type="AlphaFoldDB" id="A0A9W7ELX3"/>
<evidence type="ECO:0008006" key="4">
    <source>
        <dbReference type="Google" id="ProtNLM"/>
    </source>
</evidence>
<organism evidence="2 3">
    <name type="scientific">Triparma verrucosa</name>
    <dbReference type="NCBI Taxonomy" id="1606542"/>
    <lineage>
        <taxon>Eukaryota</taxon>
        <taxon>Sar</taxon>
        <taxon>Stramenopiles</taxon>
        <taxon>Ochrophyta</taxon>
        <taxon>Bolidophyceae</taxon>
        <taxon>Parmales</taxon>
        <taxon>Triparmaceae</taxon>
        <taxon>Triparma</taxon>
    </lineage>
</organism>
<proteinExistence type="predicted"/>
<dbReference type="InterPro" id="IPR004951">
    <property type="entry name" value="DUF268_CAE_spp"/>
</dbReference>
<dbReference type="Pfam" id="PF03269">
    <property type="entry name" value="DUF268"/>
    <property type="match status" value="1"/>
</dbReference>
<dbReference type="EMBL" id="BRXX01000032">
    <property type="protein sequence ID" value="GMH83958.1"/>
    <property type="molecule type" value="Genomic_DNA"/>
</dbReference>
<evidence type="ECO:0000256" key="1">
    <source>
        <dbReference type="SAM" id="SignalP"/>
    </source>
</evidence>
<comment type="caution">
    <text evidence="2">The sequence shown here is derived from an EMBL/GenBank/DDBJ whole genome shotgun (WGS) entry which is preliminary data.</text>
</comment>
<protein>
    <recommendedName>
        <fullName evidence="4">DUF268 domain-containing protein</fullName>
    </recommendedName>
</protein>
<feature type="chain" id="PRO_5040930506" description="DUF268 domain-containing protein" evidence="1">
    <location>
        <begin position="20"/>
        <end position="427"/>
    </location>
</feature>